<evidence type="ECO:0000256" key="11">
    <source>
        <dbReference type="SAM" id="Phobius"/>
    </source>
</evidence>
<dbReference type="STRING" id="1397108.IMCC12053_102"/>
<dbReference type="GO" id="GO:0005254">
    <property type="term" value="F:chloride channel activity"/>
    <property type="evidence" value="ECO:0007669"/>
    <property type="project" value="UniProtKB-KW"/>
</dbReference>
<sequence>MNYSQAIKHNKIVSTYASASFGAVIGAIVAIAAAAFVNSVKYFAELRKTFSGNFLTLERVSIDLTLTGFITGAAILILLIRRVFDIPRWYGPADTIYAAHQDVEPLDLRAGLASTLVALISACGAASVGQYGPLVHFGATAGAGLKKLFFVPMSSNVVIGCGVAAAISAGFNAPIAGIIFAHEAVLRHFSPKAMAPIATSAIVAAAMVNYVFQLPHPLTLRGEAPALIEAFLPIILASVMFGLVAVIFMISLRKFAVINKNWGLKPYQSLSIAVCAVVIIGSFVPNALGLGTDALVSLLNTPQDLSFIATLLLAKIILTSICLGFGFFGGVFSPALLVGAASGALLAKAFEPVVASSLTAALTLAGMASVAACVVGAPLATVFIVLELTLSYEFTLITLLAVIVSQVVSSNIFGHSFFDRQLMDRGIDLRFGRNQLSLNQTTVAGYATCDYIATPTNGTAQEVMTELRKKAQTEAYCLTYDGNFVGKITINQLLDAPPEKPVSAFLDRSPLTLNETHSMHEAIEIASSFVGESIPVVSKETGKMLGVLTEADLFAAYLKIQDNIRAVER</sequence>
<evidence type="ECO:0000256" key="7">
    <source>
        <dbReference type="ARBA" id="ARBA00023173"/>
    </source>
</evidence>
<feature type="transmembrane region" description="Helical" evidence="11">
    <location>
        <begin position="224"/>
        <end position="250"/>
    </location>
</feature>
<feature type="transmembrane region" description="Helical" evidence="11">
    <location>
        <begin position="392"/>
        <end position="413"/>
    </location>
</feature>
<dbReference type="AlphaFoldDB" id="A0A0P0A6W2"/>
<comment type="subcellular location">
    <subcellularLocation>
        <location evidence="1">Membrane</location>
        <topology evidence="1">Multi-pass membrane protein</topology>
    </subcellularLocation>
</comment>
<feature type="transmembrane region" description="Helical" evidence="11">
    <location>
        <begin position="308"/>
        <end position="341"/>
    </location>
</feature>
<feature type="transmembrane region" description="Helical" evidence="11">
    <location>
        <begin position="116"/>
        <end position="137"/>
    </location>
</feature>
<evidence type="ECO:0000256" key="6">
    <source>
        <dbReference type="ARBA" id="ARBA00023136"/>
    </source>
</evidence>
<dbReference type="Pfam" id="PF00571">
    <property type="entry name" value="CBS"/>
    <property type="match status" value="1"/>
</dbReference>
<evidence type="ECO:0000256" key="2">
    <source>
        <dbReference type="ARBA" id="ARBA00022448"/>
    </source>
</evidence>
<evidence type="ECO:0000256" key="9">
    <source>
        <dbReference type="ARBA" id="ARBA00023303"/>
    </source>
</evidence>
<feature type="transmembrane region" description="Helical" evidence="11">
    <location>
        <begin position="270"/>
        <end position="288"/>
    </location>
</feature>
<dbReference type="CDD" id="cd00400">
    <property type="entry name" value="Voltage_gated_ClC"/>
    <property type="match status" value="1"/>
</dbReference>
<keyword evidence="7" id="KW-0869">Chloride channel</keyword>
<reference evidence="13 14" key="1">
    <citation type="submission" date="2015-05" db="EMBL/GenBank/DDBJ databases">
        <authorList>
            <person name="Wang D.B."/>
            <person name="Wang M."/>
        </authorList>
    </citation>
    <scope>NUCLEOTIDE SEQUENCE [LARGE SCALE GENOMIC DNA]</scope>
    <source>
        <strain evidence="13 14">IMCC 12053</strain>
    </source>
</reference>
<dbReference type="InterPro" id="IPR050368">
    <property type="entry name" value="ClC-type_chloride_channel"/>
</dbReference>
<evidence type="ECO:0000256" key="8">
    <source>
        <dbReference type="ARBA" id="ARBA00023214"/>
    </source>
</evidence>
<feature type="domain" description="CBS" evidence="12">
    <location>
        <begin position="506"/>
        <end position="563"/>
    </location>
</feature>
<evidence type="ECO:0000259" key="12">
    <source>
        <dbReference type="PROSITE" id="PS51371"/>
    </source>
</evidence>
<dbReference type="SUPFAM" id="SSF54631">
    <property type="entry name" value="CBS-domain pair"/>
    <property type="match status" value="1"/>
</dbReference>
<feature type="transmembrane region" description="Helical" evidence="11">
    <location>
        <begin position="193"/>
        <end position="212"/>
    </location>
</feature>
<keyword evidence="4 11" id="KW-1133">Transmembrane helix</keyword>
<dbReference type="Gene3D" id="1.10.3080.10">
    <property type="entry name" value="Clc chloride channel"/>
    <property type="match status" value="1"/>
</dbReference>
<evidence type="ECO:0000256" key="4">
    <source>
        <dbReference type="ARBA" id="ARBA00022989"/>
    </source>
</evidence>
<evidence type="ECO:0000313" key="14">
    <source>
        <dbReference type="Proteomes" id="UP000064920"/>
    </source>
</evidence>
<dbReference type="InterPro" id="IPR014743">
    <property type="entry name" value="Cl-channel_core"/>
</dbReference>
<dbReference type="Pfam" id="PF00654">
    <property type="entry name" value="Voltage_CLC"/>
    <property type="match status" value="1"/>
</dbReference>
<dbReference type="PROSITE" id="PS51371">
    <property type="entry name" value="CBS"/>
    <property type="match status" value="1"/>
</dbReference>
<evidence type="ECO:0000313" key="13">
    <source>
        <dbReference type="EMBL" id="ALI54052.1"/>
    </source>
</evidence>
<dbReference type="Proteomes" id="UP000064920">
    <property type="component" value="Chromosome"/>
</dbReference>
<dbReference type="KEGG" id="cmar:IMCC12053_102"/>
<dbReference type="PANTHER" id="PTHR43427:SF6">
    <property type="entry name" value="CHLORIDE CHANNEL PROTEIN CLC-E"/>
    <property type="match status" value="1"/>
</dbReference>
<keyword evidence="10" id="KW-0129">CBS domain</keyword>
<dbReference type="PANTHER" id="PTHR43427">
    <property type="entry name" value="CHLORIDE CHANNEL PROTEIN CLC-E"/>
    <property type="match status" value="1"/>
</dbReference>
<keyword evidence="6 11" id="KW-0472">Membrane</keyword>
<feature type="transmembrane region" description="Helical" evidence="11">
    <location>
        <begin position="60"/>
        <end position="80"/>
    </location>
</feature>
<dbReference type="InterPro" id="IPR046342">
    <property type="entry name" value="CBS_dom_sf"/>
</dbReference>
<feature type="transmembrane region" description="Helical" evidence="11">
    <location>
        <begin position="12"/>
        <end position="40"/>
    </location>
</feature>
<keyword evidence="8" id="KW-0868">Chloride</keyword>
<feature type="transmembrane region" description="Helical" evidence="11">
    <location>
        <begin position="353"/>
        <end position="386"/>
    </location>
</feature>
<keyword evidence="5" id="KW-0406">Ion transport</keyword>
<keyword evidence="14" id="KW-1185">Reference proteome</keyword>
<protein>
    <submittedName>
        <fullName evidence="13">Voltage-gated chloride channel family protein</fullName>
    </submittedName>
</protein>
<dbReference type="SUPFAM" id="SSF81340">
    <property type="entry name" value="Clc chloride channel"/>
    <property type="match status" value="1"/>
</dbReference>
<evidence type="ECO:0000256" key="10">
    <source>
        <dbReference type="PROSITE-ProRule" id="PRU00703"/>
    </source>
</evidence>
<dbReference type="PATRIC" id="fig|1397108.4.peg.106"/>
<keyword evidence="2" id="KW-0813">Transport</keyword>
<evidence type="ECO:0000256" key="3">
    <source>
        <dbReference type="ARBA" id="ARBA00022692"/>
    </source>
</evidence>
<dbReference type="Gene3D" id="3.10.580.10">
    <property type="entry name" value="CBS-domain"/>
    <property type="match status" value="1"/>
</dbReference>
<feature type="transmembrane region" description="Helical" evidence="11">
    <location>
        <begin position="157"/>
        <end position="181"/>
    </location>
</feature>
<proteinExistence type="predicted"/>
<dbReference type="GO" id="GO:0034707">
    <property type="term" value="C:chloride channel complex"/>
    <property type="evidence" value="ECO:0007669"/>
    <property type="project" value="UniProtKB-KW"/>
</dbReference>
<evidence type="ECO:0000256" key="5">
    <source>
        <dbReference type="ARBA" id="ARBA00023065"/>
    </source>
</evidence>
<name>A0A0P0A6W2_9RHOB</name>
<dbReference type="EMBL" id="CP012023">
    <property type="protein sequence ID" value="ALI54052.1"/>
    <property type="molecule type" value="Genomic_DNA"/>
</dbReference>
<dbReference type="InterPro" id="IPR001807">
    <property type="entry name" value="ClC"/>
</dbReference>
<gene>
    <name evidence="13" type="ORF">IMCC12053_102</name>
</gene>
<keyword evidence="3 11" id="KW-0812">Transmembrane</keyword>
<accession>A0A0P0A6W2</accession>
<dbReference type="PRINTS" id="PR00762">
    <property type="entry name" value="CLCHANNEL"/>
</dbReference>
<keyword evidence="9" id="KW-0407">Ion channel</keyword>
<organism evidence="13 14">
    <name type="scientific">Celeribacter marinus</name>
    <dbReference type="NCBI Taxonomy" id="1397108"/>
    <lineage>
        <taxon>Bacteria</taxon>
        <taxon>Pseudomonadati</taxon>
        <taxon>Pseudomonadota</taxon>
        <taxon>Alphaproteobacteria</taxon>
        <taxon>Rhodobacterales</taxon>
        <taxon>Roseobacteraceae</taxon>
        <taxon>Celeribacter</taxon>
    </lineage>
</organism>
<evidence type="ECO:0000256" key="1">
    <source>
        <dbReference type="ARBA" id="ARBA00004141"/>
    </source>
</evidence>
<dbReference type="InterPro" id="IPR000644">
    <property type="entry name" value="CBS_dom"/>
</dbReference>